<sequence length="68" mass="8024">MFNGALNVLKLCHLREEVNLLRRTKIEVGKLKLGKELMALLKLIMQLFEIIKTSMQLLIMPLVGWRFW</sequence>
<dbReference type="EMBL" id="GEDG01018607">
    <property type="protein sequence ID" value="JAP20645.1"/>
    <property type="molecule type" value="Transcribed_RNA"/>
</dbReference>
<reference evidence="1" key="1">
    <citation type="submission" date="2015-12" db="EMBL/GenBank/DDBJ databases">
        <title>Gene expression during late stages of embryo sac development: a critical building block for successful pollen-pistil interactions.</title>
        <authorList>
            <person name="Liu Y."/>
            <person name="Joly V."/>
            <person name="Sabar M."/>
            <person name="Matton D.P."/>
        </authorList>
    </citation>
    <scope>NUCLEOTIDE SEQUENCE</scope>
</reference>
<organism evidence="1">
    <name type="scientific">Solanum chacoense</name>
    <name type="common">Chaco potato</name>
    <dbReference type="NCBI Taxonomy" id="4108"/>
    <lineage>
        <taxon>Eukaryota</taxon>
        <taxon>Viridiplantae</taxon>
        <taxon>Streptophyta</taxon>
        <taxon>Embryophyta</taxon>
        <taxon>Tracheophyta</taxon>
        <taxon>Spermatophyta</taxon>
        <taxon>Magnoliopsida</taxon>
        <taxon>eudicotyledons</taxon>
        <taxon>Gunneridae</taxon>
        <taxon>Pentapetalae</taxon>
        <taxon>asterids</taxon>
        <taxon>lamiids</taxon>
        <taxon>Solanales</taxon>
        <taxon>Solanaceae</taxon>
        <taxon>Solanoideae</taxon>
        <taxon>Solaneae</taxon>
        <taxon>Solanum</taxon>
    </lineage>
</organism>
<evidence type="ECO:0000313" key="1">
    <source>
        <dbReference type="EMBL" id="JAP20645.1"/>
    </source>
</evidence>
<protein>
    <submittedName>
        <fullName evidence="1">Putative ovule protein</fullName>
    </submittedName>
</protein>
<name>A0A0V0HJN8_SOLCH</name>
<dbReference type="AlphaFoldDB" id="A0A0V0HJN8"/>
<accession>A0A0V0HJN8</accession>
<proteinExistence type="predicted"/>